<dbReference type="Proteomes" id="UP000178574">
    <property type="component" value="Unassembled WGS sequence"/>
</dbReference>
<name>A0A1G2KA97_9BACT</name>
<evidence type="ECO:0000256" key="1">
    <source>
        <dbReference type="SAM" id="Phobius"/>
    </source>
</evidence>
<keyword evidence="1" id="KW-0472">Membrane</keyword>
<keyword evidence="1" id="KW-1133">Transmembrane helix</keyword>
<evidence type="ECO:0000313" key="3">
    <source>
        <dbReference type="Proteomes" id="UP000178574"/>
    </source>
</evidence>
<keyword evidence="1" id="KW-0812">Transmembrane</keyword>
<dbReference type="EMBL" id="MHQD01000036">
    <property type="protein sequence ID" value="OGZ95338.1"/>
    <property type="molecule type" value="Genomic_DNA"/>
</dbReference>
<accession>A0A1G2KA97</accession>
<sequence>MAFFVLLFLIFFPFQGLSAFSFDTNAPAVIERAEQTFLSASRGMPEGISDRMSQIFTPLETASLTGFTEETWDRIKIKAKEEAGIDVSRLGAWIAGILSKLFLWISGFFGRFAR</sequence>
<protein>
    <submittedName>
        <fullName evidence="2">Uncharacterized protein</fullName>
    </submittedName>
</protein>
<dbReference type="AlphaFoldDB" id="A0A1G2KA97"/>
<feature type="transmembrane region" description="Helical" evidence="1">
    <location>
        <begin position="90"/>
        <end position="110"/>
    </location>
</feature>
<comment type="caution">
    <text evidence="2">The sequence shown here is derived from an EMBL/GenBank/DDBJ whole genome shotgun (WGS) entry which is preliminary data.</text>
</comment>
<evidence type="ECO:0000313" key="2">
    <source>
        <dbReference type="EMBL" id="OGZ95338.1"/>
    </source>
</evidence>
<gene>
    <name evidence="2" type="ORF">A2847_03145</name>
</gene>
<reference evidence="2 3" key="1">
    <citation type="journal article" date="2016" name="Nat. Commun.">
        <title>Thousands of microbial genomes shed light on interconnected biogeochemical processes in an aquifer system.</title>
        <authorList>
            <person name="Anantharaman K."/>
            <person name="Brown C.T."/>
            <person name="Hug L.A."/>
            <person name="Sharon I."/>
            <person name="Castelle C.J."/>
            <person name="Probst A.J."/>
            <person name="Thomas B.C."/>
            <person name="Singh A."/>
            <person name="Wilkins M.J."/>
            <person name="Karaoz U."/>
            <person name="Brodie E.L."/>
            <person name="Williams K.H."/>
            <person name="Hubbard S.S."/>
            <person name="Banfield J.F."/>
        </authorList>
    </citation>
    <scope>NUCLEOTIDE SEQUENCE [LARGE SCALE GENOMIC DNA]</scope>
</reference>
<proteinExistence type="predicted"/>
<organism evidence="2 3">
    <name type="scientific">Candidatus Sungbacteria bacterium RIFCSPHIGHO2_01_FULL_50_25</name>
    <dbReference type="NCBI Taxonomy" id="1802265"/>
    <lineage>
        <taxon>Bacteria</taxon>
        <taxon>Candidatus Sungiibacteriota</taxon>
    </lineage>
</organism>